<dbReference type="InterPro" id="IPR013328">
    <property type="entry name" value="6PGD_dom2"/>
</dbReference>
<name>A0A2R3QQE2_ECTME</name>
<evidence type="ECO:0000256" key="2">
    <source>
        <dbReference type="ARBA" id="ARBA00007870"/>
    </source>
</evidence>
<evidence type="ECO:0000313" key="13">
    <source>
        <dbReference type="EMBL" id="AVO53953.1"/>
    </source>
</evidence>
<dbReference type="AlphaFoldDB" id="A0A2R3QQE2"/>
<dbReference type="InterPro" id="IPR013332">
    <property type="entry name" value="KPR_N"/>
</dbReference>
<comment type="pathway">
    <text evidence="1 10">Cofactor biosynthesis; (R)-pantothenate biosynthesis; (R)-pantoate from 3-methyl-2-oxobutanoate: step 2/2.</text>
</comment>
<evidence type="ECO:0000256" key="7">
    <source>
        <dbReference type="ARBA" id="ARBA00023002"/>
    </source>
</evidence>
<feature type="domain" description="Ketopantoate reductase C-terminal" evidence="12">
    <location>
        <begin position="203"/>
        <end position="322"/>
    </location>
</feature>
<dbReference type="RefSeq" id="WP_106738702.1">
    <property type="nucleotide sequence ID" value="NZ_CP027657.1"/>
</dbReference>
<keyword evidence="7 10" id="KW-0560">Oxidoreductase</keyword>
<dbReference type="InterPro" id="IPR003710">
    <property type="entry name" value="ApbA"/>
</dbReference>
<accession>A0A2R3QQE2</accession>
<evidence type="ECO:0000313" key="14">
    <source>
        <dbReference type="Proteomes" id="UP000238327"/>
    </source>
</evidence>
<feature type="domain" description="Ketopantoate reductase N-terminal" evidence="11">
    <location>
        <begin position="9"/>
        <end position="176"/>
    </location>
</feature>
<dbReference type="InterPro" id="IPR013752">
    <property type="entry name" value="KPA_reductase"/>
</dbReference>
<protein>
    <recommendedName>
        <fullName evidence="4 10">2-dehydropantoate 2-reductase</fullName>
        <ecNumber evidence="3 10">1.1.1.169</ecNumber>
    </recommendedName>
    <alternativeName>
        <fullName evidence="8 10">Ketopantoate reductase</fullName>
    </alternativeName>
</protein>
<evidence type="ECO:0000256" key="9">
    <source>
        <dbReference type="ARBA" id="ARBA00048793"/>
    </source>
</evidence>
<comment type="similarity">
    <text evidence="2 10">Belongs to the ketopantoate reductase family.</text>
</comment>
<dbReference type="EMBL" id="CP027657">
    <property type="protein sequence ID" value="AVO53953.1"/>
    <property type="molecule type" value="Genomic_DNA"/>
</dbReference>
<evidence type="ECO:0000256" key="10">
    <source>
        <dbReference type="RuleBase" id="RU362068"/>
    </source>
</evidence>
<evidence type="ECO:0000256" key="5">
    <source>
        <dbReference type="ARBA" id="ARBA00022655"/>
    </source>
</evidence>
<evidence type="ECO:0000259" key="12">
    <source>
        <dbReference type="Pfam" id="PF08546"/>
    </source>
</evidence>
<evidence type="ECO:0000256" key="1">
    <source>
        <dbReference type="ARBA" id="ARBA00004994"/>
    </source>
</evidence>
<dbReference type="SUPFAM" id="SSF48179">
    <property type="entry name" value="6-phosphogluconate dehydrogenase C-terminal domain-like"/>
    <property type="match status" value="1"/>
</dbReference>
<dbReference type="NCBIfam" id="TIGR00745">
    <property type="entry name" value="apbA_panE"/>
    <property type="match status" value="1"/>
</dbReference>
<dbReference type="Gene3D" id="1.10.1040.10">
    <property type="entry name" value="N-(1-d-carboxylethyl)-l-norvaline Dehydrogenase, domain 2"/>
    <property type="match status" value="1"/>
</dbReference>
<dbReference type="SUPFAM" id="SSF51735">
    <property type="entry name" value="NAD(P)-binding Rossmann-fold domains"/>
    <property type="match status" value="1"/>
</dbReference>
<evidence type="ECO:0000256" key="6">
    <source>
        <dbReference type="ARBA" id="ARBA00022857"/>
    </source>
</evidence>
<comment type="catalytic activity">
    <reaction evidence="9 10">
        <text>(R)-pantoate + NADP(+) = 2-dehydropantoate + NADPH + H(+)</text>
        <dbReference type="Rhea" id="RHEA:16233"/>
        <dbReference type="ChEBI" id="CHEBI:11561"/>
        <dbReference type="ChEBI" id="CHEBI:15378"/>
        <dbReference type="ChEBI" id="CHEBI:15980"/>
        <dbReference type="ChEBI" id="CHEBI:57783"/>
        <dbReference type="ChEBI" id="CHEBI:58349"/>
        <dbReference type="EC" id="1.1.1.169"/>
    </reaction>
</comment>
<dbReference type="Gene3D" id="3.40.50.720">
    <property type="entry name" value="NAD(P)-binding Rossmann-like Domain"/>
    <property type="match status" value="1"/>
</dbReference>
<dbReference type="GO" id="GO:0015940">
    <property type="term" value="P:pantothenate biosynthetic process"/>
    <property type="evidence" value="ECO:0007669"/>
    <property type="project" value="UniProtKB-UniPathway"/>
</dbReference>
<dbReference type="UniPathway" id="UPA00028">
    <property type="reaction ID" value="UER00004"/>
</dbReference>
<dbReference type="NCBIfam" id="NF005089">
    <property type="entry name" value="PRK06522.1-4"/>
    <property type="match status" value="1"/>
</dbReference>
<evidence type="ECO:0000256" key="4">
    <source>
        <dbReference type="ARBA" id="ARBA00019465"/>
    </source>
</evidence>
<dbReference type="GO" id="GO:0008677">
    <property type="term" value="F:2-dehydropantoate 2-reductase activity"/>
    <property type="evidence" value="ECO:0007669"/>
    <property type="project" value="UniProtKB-EC"/>
</dbReference>
<proteinExistence type="inferred from homology"/>
<dbReference type="GO" id="GO:0005737">
    <property type="term" value="C:cytoplasm"/>
    <property type="evidence" value="ECO:0007669"/>
    <property type="project" value="TreeGrafter"/>
</dbReference>
<evidence type="ECO:0000256" key="8">
    <source>
        <dbReference type="ARBA" id="ARBA00032024"/>
    </source>
</evidence>
<dbReference type="PANTHER" id="PTHR21708:SF45">
    <property type="entry name" value="2-DEHYDROPANTOATE 2-REDUCTASE"/>
    <property type="match status" value="1"/>
</dbReference>
<keyword evidence="5 10" id="KW-0566">Pantothenate biosynthesis</keyword>
<evidence type="ECO:0000256" key="3">
    <source>
        <dbReference type="ARBA" id="ARBA00013014"/>
    </source>
</evidence>
<keyword evidence="6 10" id="KW-0521">NADP</keyword>
<dbReference type="PANTHER" id="PTHR21708">
    <property type="entry name" value="PROBABLE 2-DEHYDROPANTOATE 2-REDUCTASE"/>
    <property type="match status" value="1"/>
</dbReference>
<dbReference type="InterPro" id="IPR008927">
    <property type="entry name" value="6-PGluconate_DH-like_C_sf"/>
</dbReference>
<dbReference type="Pfam" id="PF08546">
    <property type="entry name" value="ApbA_C"/>
    <property type="match status" value="1"/>
</dbReference>
<evidence type="ECO:0000259" key="11">
    <source>
        <dbReference type="Pfam" id="PF02558"/>
    </source>
</evidence>
<gene>
    <name evidence="13" type="ORF">C7A17_14665</name>
</gene>
<comment type="function">
    <text evidence="10">Catalyzes the NADPH-dependent reduction of ketopantoate into pantoic acid.</text>
</comment>
<dbReference type="EC" id="1.1.1.169" evidence="3 10"/>
<dbReference type="OrthoDB" id="6530772at2"/>
<sequence>MLNPTPLRVCIAGAGAIGCTLAARLVESGQPVSLLARGKTLTVLRDNGIQLTDLDGEHRVHVSASDDCRELGEQDLLFICTKAPALAGLLPELAPLIGPDTVVVPVVNGVPWWYFHGIEGRLAGRRVEAVDPGGMLSASLDLHHVLGCVVFITAESSAPGVVRSNNPHLMIFGEPNGQMSERLERVRALIAASGIEARATERIRDQLWTKIIANLTSNPLSVVTGATLEQLYGQAELKTVVGKILQETLLTAAAYGARIQFDPQTFMELGAGMGAVRTSMLQDYEQGRPLELAAIGDAVVELAGYQGLAMPTTQDILALARFRSAPGHVHSPAH</sequence>
<organism evidence="13 14">
    <name type="scientific">Ectopseudomonas mendocina</name>
    <name type="common">Pseudomonas mendocina</name>
    <dbReference type="NCBI Taxonomy" id="300"/>
    <lineage>
        <taxon>Bacteria</taxon>
        <taxon>Pseudomonadati</taxon>
        <taxon>Pseudomonadota</taxon>
        <taxon>Gammaproteobacteria</taxon>
        <taxon>Pseudomonadales</taxon>
        <taxon>Pseudomonadaceae</taxon>
        <taxon>Ectopseudomonas</taxon>
    </lineage>
</organism>
<dbReference type="Pfam" id="PF02558">
    <property type="entry name" value="ApbA"/>
    <property type="match status" value="1"/>
</dbReference>
<dbReference type="STRING" id="1001585.MDS_4205"/>
<dbReference type="InterPro" id="IPR051402">
    <property type="entry name" value="KPR-Related"/>
</dbReference>
<dbReference type="Proteomes" id="UP000238327">
    <property type="component" value="Chromosome"/>
</dbReference>
<dbReference type="InterPro" id="IPR036291">
    <property type="entry name" value="NAD(P)-bd_dom_sf"/>
</dbReference>
<reference evidence="13 14" key="1">
    <citation type="submission" date="2018-03" db="EMBL/GenBank/DDBJ databases">
        <title>Complete genome sequence and methylome analysis of Pseudomonas mendocina NEB 698.</title>
        <authorList>
            <person name="Morgan R.D."/>
        </authorList>
    </citation>
    <scope>NUCLEOTIDE SEQUENCE [LARGE SCALE GENOMIC DNA]</scope>
    <source>
        <strain evidence="13 14">NEB698</strain>
    </source>
</reference>